<dbReference type="Proteomes" id="UP001333710">
    <property type="component" value="Chromosome"/>
</dbReference>
<proteinExistence type="predicted"/>
<dbReference type="KEGG" id="pmaw:MACH26_20690"/>
<gene>
    <name evidence="2" type="ORF">MACH26_20690</name>
</gene>
<sequence>MLKKIIIAALLIGFGYTLSVFWPMQPAWQDEVKAPFKADGLIGGSFVGDWVGVLEDPVAEAAAEEEDKTQYATQRDLLVSPMESGVTFSILLGEYASQEAGNAQLESIGILDVAPVYIPYKNPLGNKALLLLLGEFKDEQSAQIQEKTWESQYDVNLQVVKKPVLPDPEEEAKKQQAEETAEALAKILNPDTTKESN</sequence>
<evidence type="ECO:0008006" key="4">
    <source>
        <dbReference type="Google" id="ProtNLM"/>
    </source>
</evidence>
<protein>
    <recommendedName>
        <fullName evidence="4">SPOR domain-containing protein</fullName>
    </recommendedName>
</protein>
<accession>A0AA48HGK6</accession>
<evidence type="ECO:0000313" key="2">
    <source>
        <dbReference type="EMBL" id="BDX06548.1"/>
    </source>
</evidence>
<keyword evidence="3" id="KW-1185">Reference proteome</keyword>
<organism evidence="2 3">
    <name type="scientific">Planctobacterium marinum</name>
    <dbReference type="NCBI Taxonomy" id="1631968"/>
    <lineage>
        <taxon>Bacteria</taxon>
        <taxon>Pseudomonadati</taxon>
        <taxon>Pseudomonadota</taxon>
        <taxon>Gammaproteobacteria</taxon>
        <taxon>Alteromonadales</taxon>
        <taxon>Alteromonadaceae</taxon>
        <taxon>Planctobacterium</taxon>
    </lineage>
</organism>
<name>A0AA48HGK6_9ALTE</name>
<reference evidence="2" key="1">
    <citation type="submission" date="2023-01" db="EMBL/GenBank/DDBJ databases">
        <title>Complete genome sequence of Planctobacterium marinum strain Dej080120_11.</title>
        <authorList>
            <person name="Ueki S."/>
            <person name="Maruyama F."/>
        </authorList>
    </citation>
    <scope>NUCLEOTIDE SEQUENCE</scope>
    <source>
        <strain evidence="2">Dej080120_11</strain>
    </source>
</reference>
<dbReference type="EMBL" id="AP027272">
    <property type="protein sequence ID" value="BDX06548.1"/>
    <property type="molecule type" value="Genomic_DNA"/>
</dbReference>
<evidence type="ECO:0000313" key="3">
    <source>
        <dbReference type="Proteomes" id="UP001333710"/>
    </source>
</evidence>
<dbReference type="AlphaFoldDB" id="A0AA48HGK6"/>
<dbReference type="RefSeq" id="WP_338292562.1">
    <property type="nucleotide sequence ID" value="NZ_AP027272.1"/>
</dbReference>
<feature type="region of interest" description="Disordered" evidence="1">
    <location>
        <begin position="164"/>
        <end position="197"/>
    </location>
</feature>
<evidence type="ECO:0000256" key="1">
    <source>
        <dbReference type="SAM" id="MobiDB-lite"/>
    </source>
</evidence>